<protein>
    <submittedName>
        <fullName evidence="1">Uncharacterized protein</fullName>
    </submittedName>
</protein>
<dbReference type="RefSeq" id="WP_286651908.1">
    <property type="nucleotide sequence ID" value="NZ_JACAGK010000048.1"/>
</dbReference>
<reference evidence="1" key="2">
    <citation type="journal article" date="2022" name="Sci. Total Environ.">
        <title>Prevalence, transmission, and molecular epidemiology of tet(X)-positive bacteria among humans, animals, and environmental niches in China: An epidemiological, and genomic-based study.</title>
        <authorList>
            <person name="Dong N."/>
            <person name="Zeng Y."/>
            <person name="Cai C."/>
            <person name="Sun C."/>
            <person name="Lu J."/>
            <person name="Liu C."/>
            <person name="Zhou H."/>
            <person name="Sun Q."/>
            <person name="Shu L."/>
            <person name="Wang H."/>
            <person name="Wang Y."/>
            <person name="Wang S."/>
            <person name="Wu C."/>
            <person name="Chan E.W."/>
            <person name="Chen G."/>
            <person name="Shen Z."/>
            <person name="Chen S."/>
            <person name="Zhang R."/>
        </authorList>
    </citation>
    <scope>NUCLEOTIDE SEQUENCE</scope>
    <source>
        <strain evidence="1">R1692</strain>
    </source>
</reference>
<organism evidence="1 2">
    <name type="scientific">Sphingobacterium hotanense</name>
    <dbReference type="NCBI Taxonomy" id="649196"/>
    <lineage>
        <taxon>Bacteria</taxon>
        <taxon>Pseudomonadati</taxon>
        <taxon>Bacteroidota</taxon>
        <taxon>Sphingobacteriia</taxon>
        <taxon>Sphingobacteriales</taxon>
        <taxon>Sphingobacteriaceae</taxon>
        <taxon>Sphingobacterium</taxon>
    </lineage>
</organism>
<sequence>MEENNKLVLLPTDSPILSLNKTTIRDLVSQVCLSIQDGVEDPVKALVIGKKLDELSKIYNESVRPLIAGKIKLQKGESYKAYDVEIKEEETGVRYDYSYCNDSEWNRLTEEIEPLVLLRKQREEFLKTIRKEYIDEDTGEIIQPPLRSGTLGYKLSLKK</sequence>
<name>A0ABT7NQH1_9SPHI</name>
<gene>
    <name evidence="1" type="ORF">HX018_14760</name>
</gene>
<keyword evidence="2" id="KW-1185">Reference proteome</keyword>
<dbReference type="EMBL" id="JACAGK010000048">
    <property type="protein sequence ID" value="MDM1049499.1"/>
    <property type="molecule type" value="Genomic_DNA"/>
</dbReference>
<dbReference type="Proteomes" id="UP001170954">
    <property type="component" value="Unassembled WGS sequence"/>
</dbReference>
<proteinExistence type="predicted"/>
<reference evidence="1" key="1">
    <citation type="submission" date="2020-06" db="EMBL/GenBank/DDBJ databases">
        <authorList>
            <person name="Dong N."/>
        </authorList>
    </citation>
    <scope>NUCLEOTIDE SEQUENCE</scope>
    <source>
        <strain evidence="1">R1692</strain>
    </source>
</reference>
<accession>A0ABT7NQH1</accession>
<evidence type="ECO:0000313" key="2">
    <source>
        <dbReference type="Proteomes" id="UP001170954"/>
    </source>
</evidence>
<comment type="caution">
    <text evidence="1">The sequence shown here is derived from an EMBL/GenBank/DDBJ whole genome shotgun (WGS) entry which is preliminary data.</text>
</comment>
<evidence type="ECO:0000313" key="1">
    <source>
        <dbReference type="EMBL" id="MDM1049499.1"/>
    </source>
</evidence>